<gene>
    <name evidence="10" type="primary">TOM40</name>
    <name evidence="10" type="ORF">LTR05_000192</name>
</gene>
<dbReference type="AlphaFoldDB" id="A0AAN7T4U7"/>
<keyword evidence="3" id="KW-0813">Transport</keyword>
<dbReference type="Pfam" id="PF01459">
    <property type="entry name" value="Porin_3"/>
    <property type="match status" value="1"/>
</dbReference>
<evidence type="ECO:0000256" key="8">
    <source>
        <dbReference type="ARBA" id="ARBA00023128"/>
    </source>
</evidence>
<keyword evidence="11" id="KW-1185">Reference proteome</keyword>
<dbReference type="GO" id="GO:0005741">
    <property type="term" value="C:mitochondrial outer membrane"/>
    <property type="evidence" value="ECO:0007669"/>
    <property type="project" value="UniProtKB-SubCell"/>
</dbReference>
<evidence type="ECO:0000256" key="3">
    <source>
        <dbReference type="ARBA" id="ARBA00022448"/>
    </source>
</evidence>
<keyword evidence="6" id="KW-1000">Mitochondrion outer membrane</keyword>
<dbReference type="InterPro" id="IPR027246">
    <property type="entry name" value="Porin_Euk/Tom40"/>
</dbReference>
<dbReference type="InterPro" id="IPR023614">
    <property type="entry name" value="Porin_dom_sf"/>
</dbReference>
<keyword evidence="7" id="KW-0653">Protein transport</keyword>
<dbReference type="InterPro" id="IPR037930">
    <property type="entry name" value="Tom40"/>
</dbReference>
<name>A0AAN7T4U7_9EURO</name>
<evidence type="ECO:0000256" key="6">
    <source>
        <dbReference type="ARBA" id="ARBA00022787"/>
    </source>
</evidence>
<protein>
    <submittedName>
        <fullName evidence="10">Translocase of outer mitochondrial membrane</fullName>
    </submittedName>
</protein>
<evidence type="ECO:0000256" key="5">
    <source>
        <dbReference type="ARBA" id="ARBA00022692"/>
    </source>
</evidence>
<evidence type="ECO:0000256" key="4">
    <source>
        <dbReference type="ARBA" id="ARBA00022452"/>
    </source>
</evidence>
<evidence type="ECO:0000313" key="11">
    <source>
        <dbReference type="Proteomes" id="UP001309876"/>
    </source>
</evidence>
<evidence type="ECO:0000256" key="9">
    <source>
        <dbReference type="ARBA" id="ARBA00023136"/>
    </source>
</evidence>
<keyword evidence="8" id="KW-0496">Mitochondrion</keyword>
<proteinExistence type="inferred from homology"/>
<evidence type="ECO:0000256" key="7">
    <source>
        <dbReference type="ARBA" id="ARBA00022927"/>
    </source>
</evidence>
<dbReference type="PANTHER" id="PTHR10802">
    <property type="entry name" value="MITOCHONDRIAL IMPORT RECEPTOR SUBUNIT TOM40"/>
    <property type="match status" value="1"/>
</dbReference>
<dbReference type="GeneID" id="90025622"/>
<reference evidence="10 11" key="1">
    <citation type="submission" date="2023-08" db="EMBL/GenBank/DDBJ databases">
        <title>Black Yeasts Isolated from many extreme environments.</title>
        <authorList>
            <person name="Coleine C."/>
            <person name="Stajich J.E."/>
            <person name="Selbmann L."/>
        </authorList>
    </citation>
    <scope>NUCLEOTIDE SEQUENCE [LARGE SCALE GENOMIC DNA]</scope>
    <source>
        <strain evidence="10 11">CCFEE 5910</strain>
    </source>
</reference>
<evidence type="ECO:0000256" key="2">
    <source>
        <dbReference type="ARBA" id="ARBA00010510"/>
    </source>
</evidence>
<dbReference type="GO" id="GO:0008320">
    <property type="term" value="F:protein transmembrane transporter activity"/>
    <property type="evidence" value="ECO:0007669"/>
    <property type="project" value="InterPro"/>
</dbReference>
<comment type="subcellular location">
    <subcellularLocation>
        <location evidence="1">Mitochondrion outer membrane</location>
        <topology evidence="1">Multi-pass membrane protein</topology>
    </subcellularLocation>
</comment>
<keyword evidence="4" id="KW-1134">Transmembrane beta strand</keyword>
<sequence>MGNLRWTPQWVTRTQTQIDPRSPQSMLQIENEYTGNDFSASVKVLNPSLLEGGLTAIVIGDYMQSITPKLALGLEGVWQRASMGAKPETAVSYAARYKNADWIASAQVHASGQLGASYWKRLSEKVDAGVDCQLQFAPGMGGAGMFSGMRKEGQTTVGVKYNFATAVYRAQVDSAGKVGCVLEKRVGPAITLNFAAEIDQWKGTHKLGLGVSIETSPEELEAKMQSGEIQNDIPPPY</sequence>
<comment type="caution">
    <text evidence="10">The sequence shown here is derived from an EMBL/GenBank/DDBJ whole genome shotgun (WGS) entry which is preliminary data.</text>
</comment>
<accession>A0AAN7T4U7</accession>
<dbReference type="RefSeq" id="XP_064753598.1">
    <property type="nucleotide sequence ID" value="XM_064900286.1"/>
</dbReference>
<dbReference type="EMBL" id="JAVRRJ010000001">
    <property type="protein sequence ID" value="KAK5090023.1"/>
    <property type="molecule type" value="Genomic_DNA"/>
</dbReference>
<keyword evidence="9" id="KW-0472">Membrane</keyword>
<dbReference type="CDD" id="cd07305">
    <property type="entry name" value="Porin3_Tom40"/>
    <property type="match status" value="1"/>
</dbReference>
<dbReference type="Proteomes" id="UP001309876">
    <property type="component" value="Unassembled WGS sequence"/>
</dbReference>
<dbReference type="GO" id="GO:0030150">
    <property type="term" value="P:protein import into mitochondrial matrix"/>
    <property type="evidence" value="ECO:0007669"/>
    <property type="project" value="InterPro"/>
</dbReference>
<organism evidence="10 11">
    <name type="scientific">Lithohypha guttulata</name>
    <dbReference type="NCBI Taxonomy" id="1690604"/>
    <lineage>
        <taxon>Eukaryota</taxon>
        <taxon>Fungi</taxon>
        <taxon>Dikarya</taxon>
        <taxon>Ascomycota</taxon>
        <taxon>Pezizomycotina</taxon>
        <taxon>Eurotiomycetes</taxon>
        <taxon>Chaetothyriomycetidae</taxon>
        <taxon>Chaetothyriales</taxon>
        <taxon>Trichomeriaceae</taxon>
        <taxon>Lithohypha</taxon>
    </lineage>
</organism>
<comment type="similarity">
    <text evidence="2">Belongs to the Tom40 family.</text>
</comment>
<evidence type="ECO:0000256" key="1">
    <source>
        <dbReference type="ARBA" id="ARBA00004374"/>
    </source>
</evidence>
<evidence type="ECO:0000313" key="10">
    <source>
        <dbReference type="EMBL" id="KAK5090023.1"/>
    </source>
</evidence>
<dbReference type="Gene3D" id="2.40.160.10">
    <property type="entry name" value="Porin"/>
    <property type="match status" value="1"/>
</dbReference>
<keyword evidence="5" id="KW-0812">Transmembrane</keyword>